<evidence type="ECO:0000313" key="10">
    <source>
        <dbReference type="Proteomes" id="UP000504724"/>
    </source>
</evidence>
<dbReference type="GO" id="GO:0003676">
    <property type="term" value="F:nucleic acid binding"/>
    <property type="evidence" value="ECO:0007669"/>
    <property type="project" value="InterPro"/>
</dbReference>
<evidence type="ECO:0000256" key="1">
    <source>
        <dbReference type="ARBA" id="ARBA00005915"/>
    </source>
</evidence>
<evidence type="ECO:0000259" key="6">
    <source>
        <dbReference type="Pfam" id="PF01368"/>
    </source>
</evidence>
<dbReference type="RefSeq" id="WP_173285038.1">
    <property type="nucleotide sequence ID" value="NZ_CP054020.1"/>
</dbReference>
<proteinExistence type="inferred from homology"/>
<evidence type="ECO:0000256" key="5">
    <source>
        <dbReference type="ARBA" id="ARBA00022839"/>
    </source>
</evidence>
<feature type="domain" description="RecJ OB" evidence="8">
    <location>
        <begin position="473"/>
        <end position="580"/>
    </location>
</feature>
<dbReference type="InterPro" id="IPR003156">
    <property type="entry name" value="DHHA1_dom"/>
</dbReference>
<sequence length="585" mass="64635">MIKKPKIIERQTNPEVFSSAKGLGLTDLQAKLVANRLDDAAQLQAIVHPQLKNLQPPNQLKNAESAARLIVKAILAEGQIVLATDYDTDGVTSAWVAKTALIDFFGVAEERVEHIIGERSAGYGITDEVVERILAIDKPIELVISADQGSSDEPRIRRLAEHNIPVCVTDHHHMPIEGAPASAACTVNPQQEGCQYDKTIAGCFVIFLVMAQVRQELIKTGYLNQDAPSLKALASNVALGTVADSVSLKSPNNRAIVRTGLMQINQFNTPAWQAMRLLNDNQKQSYDAEFLGFQVATRINAASRVSDVTTAYHFLTAPTVERASFYLQQLDEDNQNRRSQQEEMLQQARELAAKIYHPQRYSLAIKMQGNAGIQGIIASRIGEKYGVPTVAMTDLQDGFLAGSGRGVVPEMDLRAAFQWMSEQENALFKSMGGHKGAAGCMIPIERYEQFCDLFEQAVQRQLPQAPYPIIESDGPLSSWQLQPQLISEISQLEPFGREWPKPVFSGQFIVDEVKAVGQSRTHLSMKVLSEDRQRFSAIYFNALNHAGEPLPFDSGDWIECAYQPALNTFMGRTNVQLRISAASVL</sequence>
<dbReference type="Gene3D" id="3.90.1640.30">
    <property type="match status" value="1"/>
</dbReference>
<evidence type="ECO:0000259" key="7">
    <source>
        <dbReference type="Pfam" id="PF02272"/>
    </source>
</evidence>
<dbReference type="AlphaFoldDB" id="A0A7D4P4T9"/>
<evidence type="ECO:0000256" key="3">
    <source>
        <dbReference type="ARBA" id="ARBA00022722"/>
    </source>
</evidence>
<dbReference type="GO" id="GO:0004527">
    <property type="term" value="F:exonuclease activity"/>
    <property type="evidence" value="ECO:0007669"/>
    <property type="project" value="UniProtKB-KW"/>
</dbReference>
<evidence type="ECO:0000259" key="8">
    <source>
        <dbReference type="Pfam" id="PF17768"/>
    </source>
</evidence>
<organism evidence="9 10">
    <name type="scientific">Thiomicrorhabdus xiamenensis</name>
    <dbReference type="NCBI Taxonomy" id="2739063"/>
    <lineage>
        <taxon>Bacteria</taxon>
        <taxon>Pseudomonadati</taxon>
        <taxon>Pseudomonadota</taxon>
        <taxon>Gammaproteobacteria</taxon>
        <taxon>Thiotrichales</taxon>
        <taxon>Piscirickettsiaceae</taxon>
        <taxon>Thiomicrorhabdus</taxon>
    </lineage>
</organism>
<accession>A0A7D4P4T9</accession>
<dbReference type="Pfam" id="PF02272">
    <property type="entry name" value="DHHA1"/>
    <property type="match status" value="1"/>
</dbReference>
<dbReference type="PANTHER" id="PTHR30255:SF2">
    <property type="entry name" value="SINGLE-STRANDED-DNA-SPECIFIC EXONUCLEASE RECJ"/>
    <property type="match status" value="1"/>
</dbReference>
<dbReference type="EMBL" id="CP054020">
    <property type="protein sequence ID" value="QKI89155.1"/>
    <property type="molecule type" value="Genomic_DNA"/>
</dbReference>
<dbReference type="InterPro" id="IPR041122">
    <property type="entry name" value="RecJ_OB"/>
</dbReference>
<keyword evidence="5" id="KW-0269">Exonuclease</keyword>
<dbReference type="Pfam" id="PF01368">
    <property type="entry name" value="DHH"/>
    <property type="match status" value="1"/>
</dbReference>
<comment type="similarity">
    <text evidence="1">Belongs to the RecJ family.</text>
</comment>
<keyword evidence="10" id="KW-1185">Reference proteome</keyword>
<feature type="domain" description="DDH" evidence="6">
    <location>
        <begin position="79"/>
        <end position="240"/>
    </location>
</feature>
<keyword evidence="3" id="KW-0540">Nuclease</keyword>
<reference evidence="9 10" key="1">
    <citation type="submission" date="2020-05" db="EMBL/GenBank/DDBJ databases">
        <title>Thiomicrorhabdus sediminis sp.nov. and Thiomicrorhabdus xiamenensis sp.nov., novel sulfur-oxidizing bacteria isolated from coastal sediment.</title>
        <authorList>
            <person name="Liu X."/>
        </authorList>
    </citation>
    <scope>NUCLEOTIDE SEQUENCE [LARGE SCALE GENOMIC DNA]</scope>
    <source>
        <strain evidence="9 10">G2</strain>
    </source>
</reference>
<dbReference type="PANTHER" id="PTHR30255">
    <property type="entry name" value="SINGLE-STRANDED-DNA-SPECIFIC EXONUCLEASE RECJ"/>
    <property type="match status" value="1"/>
</dbReference>
<evidence type="ECO:0000256" key="2">
    <source>
        <dbReference type="ARBA" id="ARBA00019841"/>
    </source>
</evidence>
<dbReference type="Proteomes" id="UP000504724">
    <property type="component" value="Chromosome"/>
</dbReference>
<gene>
    <name evidence="9" type="ORF">HQN79_06040</name>
</gene>
<dbReference type="InterPro" id="IPR038763">
    <property type="entry name" value="DHH_sf"/>
</dbReference>
<name>A0A7D4P4T9_9GAMM</name>
<dbReference type="InterPro" id="IPR001667">
    <property type="entry name" value="DDH_dom"/>
</dbReference>
<feature type="domain" description="DHHA1" evidence="7">
    <location>
        <begin position="368"/>
        <end position="459"/>
    </location>
</feature>
<evidence type="ECO:0000313" key="9">
    <source>
        <dbReference type="EMBL" id="QKI89155.1"/>
    </source>
</evidence>
<dbReference type="Gene3D" id="2.40.50.460">
    <property type="match status" value="1"/>
</dbReference>
<dbReference type="InterPro" id="IPR051673">
    <property type="entry name" value="SSDNA_exonuclease_RecJ"/>
</dbReference>
<dbReference type="KEGG" id="txa:HQN79_06040"/>
<protein>
    <recommendedName>
        <fullName evidence="2">Single-stranded-DNA-specific exonuclease RecJ</fullName>
    </recommendedName>
</protein>
<evidence type="ECO:0000256" key="4">
    <source>
        <dbReference type="ARBA" id="ARBA00022801"/>
    </source>
</evidence>
<dbReference type="Pfam" id="PF17768">
    <property type="entry name" value="RecJ_OB"/>
    <property type="match status" value="1"/>
</dbReference>
<keyword evidence="4" id="KW-0378">Hydrolase</keyword>
<dbReference type="SUPFAM" id="SSF64182">
    <property type="entry name" value="DHH phosphoesterases"/>
    <property type="match status" value="1"/>
</dbReference>